<organism evidence="3 4">
    <name type="scientific">Cupriavidus basilensis OR16</name>
    <dbReference type="NCBI Taxonomy" id="1127483"/>
    <lineage>
        <taxon>Bacteria</taxon>
        <taxon>Pseudomonadati</taxon>
        <taxon>Pseudomonadota</taxon>
        <taxon>Betaproteobacteria</taxon>
        <taxon>Burkholderiales</taxon>
        <taxon>Burkholderiaceae</taxon>
        <taxon>Cupriavidus</taxon>
    </lineage>
</organism>
<dbReference type="AlphaFoldDB" id="H1SB91"/>
<accession>H1SB91</accession>
<gene>
    <name evidence="3" type="ORF">OR16_27182</name>
</gene>
<evidence type="ECO:0000313" key="3">
    <source>
        <dbReference type="EMBL" id="EHP40162.1"/>
    </source>
</evidence>
<dbReference type="Proteomes" id="UP000005808">
    <property type="component" value="Unassembled WGS sequence"/>
</dbReference>
<dbReference type="SUPFAM" id="SSF69255">
    <property type="entry name" value="gp5 N-terminal domain-like"/>
    <property type="match status" value="1"/>
</dbReference>
<dbReference type="InterPro" id="IPR037026">
    <property type="entry name" value="Vgr_OB-fold_dom_sf"/>
</dbReference>
<dbReference type="RefSeq" id="WP_006160954.1">
    <property type="nucleotide sequence ID" value="NZ_AHJE01000071.1"/>
</dbReference>
<dbReference type="EMBL" id="AHJE01000071">
    <property type="protein sequence ID" value="EHP40162.1"/>
    <property type="molecule type" value="Genomic_DNA"/>
</dbReference>
<dbReference type="Pfam" id="PF13296">
    <property type="entry name" value="T6SS_Vgr"/>
    <property type="match status" value="1"/>
</dbReference>
<dbReference type="NCBIfam" id="TIGR01646">
    <property type="entry name" value="vgr_GE"/>
    <property type="match status" value="1"/>
</dbReference>
<dbReference type="OrthoDB" id="1907165at2"/>
<dbReference type="Pfam" id="PF05954">
    <property type="entry name" value="Phage_GPD"/>
    <property type="match status" value="1"/>
</dbReference>
<dbReference type="Gene3D" id="2.40.50.230">
    <property type="entry name" value="Gp5 N-terminal domain"/>
    <property type="match status" value="1"/>
</dbReference>
<dbReference type="InterPro" id="IPR006533">
    <property type="entry name" value="T6SS_Vgr_RhsGE"/>
</dbReference>
<reference evidence="3 4" key="1">
    <citation type="journal article" date="2012" name="J. Bacteriol.">
        <title>De Novo Genome Project of Cupriavidus basilensis OR16.</title>
        <authorList>
            <person name="Cserhati M."/>
            <person name="Kriszt B."/>
            <person name="Szoboszlay S."/>
            <person name="Toth A."/>
            <person name="Szabo I."/>
            <person name="Tancsics A."/>
            <person name="Nagy I."/>
            <person name="Horvath B."/>
            <person name="Nagy I."/>
            <person name="Kukolya J."/>
        </authorList>
    </citation>
    <scope>NUCLEOTIDE SEQUENCE [LARGE SCALE GENOMIC DNA]</scope>
    <source>
        <strain evidence="3 4">OR16</strain>
    </source>
</reference>
<evidence type="ECO:0000313" key="4">
    <source>
        <dbReference type="Proteomes" id="UP000005808"/>
    </source>
</evidence>
<evidence type="ECO:0000259" key="2">
    <source>
        <dbReference type="Pfam" id="PF13296"/>
    </source>
</evidence>
<proteinExistence type="predicted"/>
<comment type="caution">
    <text evidence="3">The sequence shown here is derived from an EMBL/GenBank/DDBJ whole genome shotgun (WGS) entry which is preliminary data.</text>
</comment>
<dbReference type="Pfam" id="PF10106">
    <property type="entry name" value="DUF2345"/>
    <property type="match status" value="1"/>
</dbReference>
<dbReference type="Gene3D" id="3.55.50.10">
    <property type="entry name" value="Baseplate protein-like domains"/>
    <property type="match status" value="1"/>
</dbReference>
<dbReference type="Gene3D" id="4.10.220.110">
    <property type="match status" value="1"/>
</dbReference>
<name>H1SB91_9BURK</name>
<dbReference type="Gene3D" id="2.30.110.50">
    <property type="match status" value="1"/>
</dbReference>
<feature type="domain" description="DUF2345" evidence="1">
    <location>
        <begin position="604"/>
        <end position="744"/>
    </location>
</feature>
<dbReference type="SUPFAM" id="SSF69279">
    <property type="entry name" value="Phage tail proteins"/>
    <property type="match status" value="2"/>
</dbReference>
<evidence type="ECO:0000259" key="1">
    <source>
        <dbReference type="Pfam" id="PF10106"/>
    </source>
</evidence>
<dbReference type="InterPro" id="IPR017847">
    <property type="entry name" value="T6SS_RhsGE_Vgr_subset"/>
</dbReference>
<dbReference type="InterPro" id="IPR028244">
    <property type="entry name" value="T6SS_Rhs_Vgr_dom"/>
</dbReference>
<feature type="domain" description="Putative type VI secretion system Rhs element associated Vgr" evidence="2">
    <location>
        <begin position="483"/>
        <end position="585"/>
    </location>
</feature>
<dbReference type="PATRIC" id="fig|1127483.3.peg.5423"/>
<sequence length="779" mass="86261">MTDPVAQLRAYGTALLKELTGRQAYFLEVPAAASAAALSVVSFEAVERMGEPYTVTIQLTHPLPLERADYLGKDATFLIDPADGTEPRKFAGCITRFSQTKQTHDFSSYEIVVEPLVARLQLTRASRVYQNKTGPQIIEAILRRHDLKGHQFVFKTRREYPQHKFRLQYQMSDWAYIRLLMEQEGLYSYFIPGKFGEMVVFGDDIDHYIYLPELRVLYRETAGLESGAEAVTDIKTHAQTVPESVRVADYNPDQSWERIQAEANIARKDKTTYGQSYVFGSHHLDKDGAKWEAQLRHEAAIAWQVVYEGESNVLDARPARILRMDRVLPDAPNGQVIIEVRHSGARDQAYRNTYKAIPSDRRFRLPLAEDKWPKIHGTLSARVTSPGQYKYAYLTQVGHYTVRFDLDFDAWPKGSESVPLRLAKAFAGALQTGFHFPVLDGTEAAIAFRDGNPNKPYIAHLHHNSQHVDLITSQDRLLSRNVIHTQSGNTLELEDWEDEEHVQLSTEHSGKSQLTLGHMVNGERKKRGEGFELRTSSWGAIRGGKGLFISADDQPKASGEQLAMSDAEDTLRQAMDMMRSLNDSANAAKAWLAEIDQQRALIEQTLTQLKAPAILASAPKGIGIASGRDMQIAAGKQIFMTAGGGLDIGVMKRITAAAGEAISLFAAKLGIRIFAAKGKVQIQAQGDALELMAFKNVVVSSSTGEVMITATKGITLGDGAGAYIRIANGKIELASPIGDVNVRGNLRTDDPAGGSFVFPAWETAPLQDVKHNMKFGFSE</sequence>
<protein>
    <submittedName>
        <fullName evidence="3">Rhs element Vgr protein</fullName>
    </submittedName>
</protein>
<dbReference type="NCBIfam" id="TIGR03361">
    <property type="entry name" value="VI_Rhs_Vgr"/>
    <property type="match status" value="1"/>
</dbReference>
<dbReference type="InterPro" id="IPR018769">
    <property type="entry name" value="VgrG2_DUF2345"/>
</dbReference>